<gene>
    <name evidence="15" type="ORF">P4826_08105</name>
</gene>
<dbReference type="InterPro" id="IPR050351">
    <property type="entry name" value="BphY/WalK/GraS-like"/>
</dbReference>
<dbReference type="InterPro" id="IPR036097">
    <property type="entry name" value="HisK_dim/P_sf"/>
</dbReference>
<keyword evidence="8" id="KW-0418">Kinase</keyword>
<comment type="subcellular location">
    <subcellularLocation>
        <location evidence="2">Membrane</location>
        <topology evidence="2">Multi-pass membrane protein</topology>
    </subcellularLocation>
</comment>
<dbReference type="InterPro" id="IPR004358">
    <property type="entry name" value="Sig_transdc_His_kin-like_C"/>
</dbReference>
<evidence type="ECO:0000256" key="5">
    <source>
        <dbReference type="ARBA" id="ARBA00022679"/>
    </source>
</evidence>
<dbReference type="PANTHER" id="PTHR42878:SF7">
    <property type="entry name" value="SENSOR HISTIDINE KINASE GLRK"/>
    <property type="match status" value="1"/>
</dbReference>
<feature type="domain" description="Histidine kinase" evidence="14">
    <location>
        <begin position="552"/>
        <end position="766"/>
    </location>
</feature>
<evidence type="ECO:0000256" key="9">
    <source>
        <dbReference type="ARBA" id="ARBA00022840"/>
    </source>
</evidence>
<dbReference type="SMART" id="SM00387">
    <property type="entry name" value="HATPase_c"/>
    <property type="match status" value="1"/>
</dbReference>
<dbReference type="Proteomes" id="UP001303211">
    <property type="component" value="Chromosome"/>
</dbReference>
<dbReference type="SMART" id="SM01080">
    <property type="entry name" value="CHASE2"/>
    <property type="match status" value="1"/>
</dbReference>
<keyword evidence="11" id="KW-0902">Two-component regulatory system</keyword>
<dbReference type="SMART" id="SM00091">
    <property type="entry name" value="PAS"/>
    <property type="match status" value="1"/>
</dbReference>
<evidence type="ECO:0000256" key="3">
    <source>
        <dbReference type="ARBA" id="ARBA00012438"/>
    </source>
</evidence>
<dbReference type="SUPFAM" id="SSF47384">
    <property type="entry name" value="Homodimeric domain of signal transducing histidine kinase"/>
    <property type="match status" value="1"/>
</dbReference>
<organism evidence="15 16">
    <name type="scientific">Diaphorobacter limosus</name>
    <dbReference type="NCBI Taxonomy" id="3036128"/>
    <lineage>
        <taxon>Bacteria</taxon>
        <taxon>Pseudomonadati</taxon>
        <taxon>Pseudomonadota</taxon>
        <taxon>Betaproteobacteria</taxon>
        <taxon>Burkholderiales</taxon>
        <taxon>Comamonadaceae</taxon>
        <taxon>Diaphorobacter</taxon>
    </lineage>
</organism>
<name>A0ABZ0J8K5_9BURK</name>
<keyword evidence="16" id="KW-1185">Reference proteome</keyword>
<keyword evidence="12 13" id="KW-0472">Membrane</keyword>
<keyword evidence="10 13" id="KW-1133">Transmembrane helix</keyword>
<dbReference type="PIRSF" id="PIRSF037347">
    <property type="entry name" value="STHK_CHASE2_PAS_prd"/>
    <property type="match status" value="1"/>
</dbReference>
<evidence type="ECO:0000256" key="4">
    <source>
        <dbReference type="ARBA" id="ARBA00022553"/>
    </source>
</evidence>
<evidence type="ECO:0000256" key="6">
    <source>
        <dbReference type="ARBA" id="ARBA00022692"/>
    </source>
</evidence>
<keyword evidence="4" id="KW-0597">Phosphoprotein</keyword>
<keyword evidence="7" id="KW-0547">Nucleotide-binding</keyword>
<feature type="transmembrane region" description="Helical" evidence="13">
    <location>
        <begin position="17"/>
        <end position="37"/>
    </location>
</feature>
<dbReference type="EC" id="2.7.13.3" evidence="3"/>
<dbReference type="PRINTS" id="PR00344">
    <property type="entry name" value="BCTRLSENSOR"/>
</dbReference>
<evidence type="ECO:0000259" key="14">
    <source>
        <dbReference type="PROSITE" id="PS50109"/>
    </source>
</evidence>
<dbReference type="InterPro" id="IPR036890">
    <property type="entry name" value="HATPase_C_sf"/>
</dbReference>
<dbReference type="CDD" id="cd00082">
    <property type="entry name" value="HisKA"/>
    <property type="match status" value="1"/>
</dbReference>
<dbReference type="PANTHER" id="PTHR42878">
    <property type="entry name" value="TWO-COMPONENT HISTIDINE KINASE"/>
    <property type="match status" value="1"/>
</dbReference>
<dbReference type="SUPFAM" id="SSF55785">
    <property type="entry name" value="PYP-like sensor domain (PAS domain)"/>
    <property type="match status" value="1"/>
</dbReference>
<dbReference type="Gene3D" id="3.30.565.10">
    <property type="entry name" value="Histidine kinase-like ATPase, C-terminal domain"/>
    <property type="match status" value="1"/>
</dbReference>
<keyword evidence="5" id="KW-0808">Transferase</keyword>
<evidence type="ECO:0000313" key="15">
    <source>
        <dbReference type="EMBL" id="WOO34011.1"/>
    </source>
</evidence>
<keyword evidence="6 13" id="KW-0812">Transmembrane</keyword>
<evidence type="ECO:0000313" key="16">
    <source>
        <dbReference type="Proteomes" id="UP001303211"/>
    </source>
</evidence>
<comment type="catalytic activity">
    <reaction evidence="1">
        <text>ATP + protein L-histidine = ADP + protein N-phospho-L-histidine.</text>
        <dbReference type="EC" id="2.7.13.3"/>
    </reaction>
</comment>
<sequence>MTLSAQAGYHRNLRREWLVLSLLMLGLVAWLCLAGGLRRMDYLVQDAGTRLYAHAAHPDIVIVAVDDRSIASIGRWPWRRALHAQLVDQITAQSPRALGLDILFGEEDADYPGDDLLLARALERNAHAVLPVARRGDGPRSSADAPMPLLRQAAAQLGHVQVQLDEDGVARSLFEHEGPASAPWPHFSTAMLCAEGLALASCRGNAAPVNAPWTSQDLQILRFAQGQPAFTTYSYIDVLTGQLPAGALRDKYVIVGATATGLGDMFAAPMVSQAERIPGVEVIAHALNADLMRWHVQRAPEAWNLAFNLTPVALTLLAIVLLGPLAGLIASATLFLATLVAAAGAPTLSGWQFAAAPALAGIAAVYPLWSWRRLSAAAHFLQLEIQALRGAGLSPLPDEAMPLVLRGDLLEQRIHAVEDATRRLRKLHHFISDSLQHLPSPTFVCDARGRVTLANEAALLYLPSGQAAQGQAIAQLLVELVHPHSGRPLLPQDASRMVELPAQQEGRDAQGRHMLMLCKPFALEGSTIWLITLVDLTDMRRAQQQRDQALHFISHDIRAPGASILTLLEMRREFPEQLSQQDLLARIERHARSSLAMAQGFVQLASAQAYEYHSTPFDLAAALEETVDDAWASAQDQQVQMRITHLPQAAPVHGDRALICRAITNIVGNAIKFSPPGSTVQCALTLESPYWVISVRDQGPGIAPEQQSHLFQPFKRLHEGSHPGIAGVGLGLALVQTVLQRHGGLVQVRSSSGAGAEFRLLLPQETAEQ</sequence>
<evidence type="ECO:0000256" key="12">
    <source>
        <dbReference type="ARBA" id="ARBA00023136"/>
    </source>
</evidence>
<reference evidence="15 16" key="1">
    <citation type="submission" date="2023-03" db="EMBL/GenBank/DDBJ databases">
        <title>Diaphorobacter basophil sp. nov., isolated from a sewage-treatment plant.</title>
        <authorList>
            <person name="Yang K."/>
        </authorList>
    </citation>
    <scope>NUCLEOTIDE SEQUENCE [LARGE SCALE GENOMIC DNA]</scope>
    <source>
        <strain evidence="15 16">Y-1</strain>
    </source>
</reference>
<proteinExistence type="predicted"/>
<dbReference type="InterPro" id="IPR007890">
    <property type="entry name" value="CHASE2"/>
</dbReference>
<dbReference type="EMBL" id="CP136921">
    <property type="protein sequence ID" value="WOO34011.1"/>
    <property type="molecule type" value="Genomic_DNA"/>
</dbReference>
<evidence type="ECO:0000256" key="1">
    <source>
        <dbReference type="ARBA" id="ARBA00000085"/>
    </source>
</evidence>
<dbReference type="CDD" id="cd00075">
    <property type="entry name" value="HATPase"/>
    <property type="match status" value="1"/>
</dbReference>
<dbReference type="InterPro" id="IPR005467">
    <property type="entry name" value="His_kinase_dom"/>
</dbReference>
<keyword evidence="9" id="KW-0067">ATP-binding</keyword>
<dbReference type="InterPro" id="IPR017181">
    <property type="entry name" value="Sig_transdc_His_kin_CHASE2"/>
</dbReference>
<dbReference type="RefSeq" id="WP_317703340.1">
    <property type="nucleotide sequence ID" value="NZ_CP136921.1"/>
</dbReference>
<dbReference type="InterPro" id="IPR003594">
    <property type="entry name" value="HATPase_dom"/>
</dbReference>
<accession>A0ABZ0J8K5</accession>
<dbReference type="InterPro" id="IPR035965">
    <property type="entry name" value="PAS-like_dom_sf"/>
</dbReference>
<protein>
    <recommendedName>
        <fullName evidence="3">histidine kinase</fullName>
        <ecNumber evidence="3">2.7.13.3</ecNumber>
    </recommendedName>
</protein>
<feature type="transmembrane region" description="Helical" evidence="13">
    <location>
        <begin position="351"/>
        <end position="369"/>
    </location>
</feature>
<evidence type="ECO:0000256" key="8">
    <source>
        <dbReference type="ARBA" id="ARBA00022777"/>
    </source>
</evidence>
<evidence type="ECO:0000256" key="13">
    <source>
        <dbReference type="SAM" id="Phobius"/>
    </source>
</evidence>
<evidence type="ECO:0000256" key="11">
    <source>
        <dbReference type="ARBA" id="ARBA00023012"/>
    </source>
</evidence>
<evidence type="ECO:0000256" key="2">
    <source>
        <dbReference type="ARBA" id="ARBA00004141"/>
    </source>
</evidence>
<dbReference type="PROSITE" id="PS50109">
    <property type="entry name" value="HIS_KIN"/>
    <property type="match status" value="1"/>
</dbReference>
<feature type="transmembrane region" description="Helical" evidence="13">
    <location>
        <begin position="312"/>
        <end position="345"/>
    </location>
</feature>
<dbReference type="Pfam" id="PF05226">
    <property type="entry name" value="CHASE2"/>
    <property type="match status" value="1"/>
</dbReference>
<dbReference type="InterPro" id="IPR003661">
    <property type="entry name" value="HisK_dim/P_dom"/>
</dbReference>
<dbReference type="InterPro" id="IPR000014">
    <property type="entry name" value="PAS"/>
</dbReference>
<dbReference type="Pfam" id="PF02518">
    <property type="entry name" value="HATPase_c"/>
    <property type="match status" value="1"/>
</dbReference>
<dbReference type="SUPFAM" id="SSF55874">
    <property type="entry name" value="ATPase domain of HSP90 chaperone/DNA topoisomerase II/histidine kinase"/>
    <property type="match status" value="1"/>
</dbReference>
<dbReference type="Gene3D" id="1.10.287.130">
    <property type="match status" value="1"/>
</dbReference>
<evidence type="ECO:0000256" key="7">
    <source>
        <dbReference type="ARBA" id="ARBA00022741"/>
    </source>
</evidence>
<evidence type="ECO:0000256" key="10">
    <source>
        <dbReference type="ARBA" id="ARBA00022989"/>
    </source>
</evidence>